<dbReference type="PATRIC" id="fig|1703775.3.peg.2029"/>
<evidence type="ECO:0000256" key="1">
    <source>
        <dbReference type="ARBA" id="ARBA00001412"/>
    </source>
</evidence>
<evidence type="ECO:0000256" key="5">
    <source>
        <dbReference type="ARBA" id="ARBA00022801"/>
    </source>
</evidence>
<dbReference type="Pfam" id="PF00703">
    <property type="entry name" value="Glyco_hydro_2"/>
    <property type="match status" value="1"/>
</dbReference>
<feature type="domain" description="Beta galactosidase small chain/" evidence="9">
    <location>
        <begin position="745"/>
        <end position="1022"/>
    </location>
</feature>
<dbReference type="PROSITE" id="PS00719">
    <property type="entry name" value="GLYCOSYL_HYDROL_F2_1"/>
    <property type="match status" value="1"/>
</dbReference>
<evidence type="ECO:0000313" key="11">
    <source>
        <dbReference type="Proteomes" id="UP000051861"/>
    </source>
</evidence>
<dbReference type="Gene3D" id="2.70.98.10">
    <property type="match status" value="1"/>
</dbReference>
<evidence type="ECO:0000313" key="10">
    <source>
        <dbReference type="EMBL" id="KPJ68718.1"/>
    </source>
</evidence>
<dbReference type="InterPro" id="IPR008979">
    <property type="entry name" value="Galactose-bd-like_sf"/>
</dbReference>
<dbReference type="SUPFAM" id="SSF51445">
    <property type="entry name" value="(Trans)glycosidases"/>
    <property type="match status" value="1"/>
</dbReference>
<dbReference type="SUPFAM" id="SSF74650">
    <property type="entry name" value="Galactose mutarotase-like"/>
    <property type="match status" value="1"/>
</dbReference>
<dbReference type="Gene3D" id="2.60.120.260">
    <property type="entry name" value="Galactose-binding domain-like"/>
    <property type="match status" value="1"/>
</dbReference>
<organism evidence="10 11">
    <name type="scientific">candidate division WOR-1 bacterium DG_54_3</name>
    <dbReference type="NCBI Taxonomy" id="1703775"/>
    <lineage>
        <taxon>Bacteria</taxon>
        <taxon>Bacillati</taxon>
        <taxon>Saganbacteria</taxon>
    </lineage>
</organism>
<dbReference type="PANTHER" id="PTHR46323">
    <property type="entry name" value="BETA-GALACTOSIDASE"/>
    <property type="match status" value="1"/>
</dbReference>
<proteinExistence type="inferred from homology"/>
<accession>A0A0S7Y1W4</accession>
<dbReference type="FunFam" id="2.60.40.10:FF:000680">
    <property type="entry name" value="Beta-galactosidase"/>
    <property type="match status" value="1"/>
</dbReference>
<keyword evidence="6 8" id="KW-0326">Glycosidase</keyword>
<evidence type="ECO:0000259" key="9">
    <source>
        <dbReference type="SMART" id="SM01038"/>
    </source>
</evidence>
<dbReference type="Proteomes" id="UP000051861">
    <property type="component" value="Unassembled WGS sequence"/>
</dbReference>
<dbReference type="InterPro" id="IPR036156">
    <property type="entry name" value="Beta-gal/glucu_dom_sf"/>
</dbReference>
<dbReference type="Pfam" id="PF16353">
    <property type="entry name" value="LacZ_4"/>
    <property type="match status" value="1"/>
</dbReference>
<dbReference type="InterPro" id="IPR050347">
    <property type="entry name" value="Bact_Beta-galactosidase"/>
</dbReference>
<dbReference type="InterPro" id="IPR013783">
    <property type="entry name" value="Ig-like_fold"/>
</dbReference>
<dbReference type="Gene3D" id="3.20.20.80">
    <property type="entry name" value="Glycosidases"/>
    <property type="match status" value="1"/>
</dbReference>
<dbReference type="GO" id="GO:0030246">
    <property type="term" value="F:carbohydrate binding"/>
    <property type="evidence" value="ECO:0007669"/>
    <property type="project" value="InterPro"/>
</dbReference>
<dbReference type="GO" id="GO:0005990">
    <property type="term" value="P:lactose catabolic process"/>
    <property type="evidence" value="ECO:0007669"/>
    <property type="project" value="TreeGrafter"/>
</dbReference>
<dbReference type="EMBL" id="LIZX01000042">
    <property type="protein sequence ID" value="KPJ68718.1"/>
    <property type="molecule type" value="Genomic_DNA"/>
</dbReference>
<keyword evidence="5 8" id="KW-0378">Hydrolase</keyword>
<dbReference type="PRINTS" id="PR00132">
    <property type="entry name" value="GLHYDRLASE2"/>
</dbReference>
<comment type="catalytic activity">
    <reaction evidence="1 8">
        <text>Hydrolysis of terminal non-reducing beta-D-galactose residues in beta-D-galactosides.</text>
        <dbReference type="EC" id="3.2.1.23"/>
    </reaction>
</comment>
<dbReference type="SMART" id="SM01038">
    <property type="entry name" value="Bgal_small_N"/>
    <property type="match status" value="1"/>
</dbReference>
<dbReference type="Pfam" id="PF02929">
    <property type="entry name" value="Bgal_small_N"/>
    <property type="match status" value="1"/>
</dbReference>
<evidence type="ECO:0000256" key="4">
    <source>
        <dbReference type="ARBA" id="ARBA00013303"/>
    </source>
</evidence>
<dbReference type="AlphaFoldDB" id="A0A0S7Y1W4"/>
<dbReference type="InterPro" id="IPR023230">
    <property type="entry name" value="Glyco_hydro_2_CS"/>
</dbReference>
<dbReference type="PANTHER" id="PTHR46323:SF2">
    <property type="entry name" value="BETA-GALACTOSIDASE"/>
    <property type="match status" value="1"/>
</dbReference>
<dbReference type="SUPFAM" id="SSF49303">
    <property type="entry name" value="beta-Galactosidase/glucuronidase domain"/>
    <property type="match status" value="2"/>
</dbReference>
<dbReference type="Pfam" id="PF02837">
    <property type="entry name" value="Glyco_hydro_2_N"/>
    <property type="match status" value="1"/>
</dbReference>
<evidence type="ECO:0000256" key="2">
    <source>
        <dbReference type="ARBA" id="ARBA00007401"/>
    </source>
</evidence>
<dbReference type="InterPro" id="IPR011013">
    <property type="entry name" value="Gal_mutarotase_sf_dom"/>
</dbReference>
<gene>
    <name evidence="10" type="ORF">AMJ44_05645</name>
</gene>
<dbReference type="GO" id="GO:0004565">
    <property type="term" value="F:beta-galactosidase activity"/>
    <property type="evidence" value="ECO:0007669"/>
    <property type="project" value="UniProtKB-EC"/>
</dbReference>
<dbReference type="Pfam" id="PF02836">
    <property type="entry name" value="Glyco_hydro_2_C"/>
    <property type="match status" value="1"/>
</dbReference>
<dbReference type="InterPro" id="IPR006102">
    <property type="entry name" value="Ig-like_GH2"/>
</dbReference>
<comment type="caution">
    <text evidence="10">The sequence shown here is derived from an EMBL/GenBank/DDBJ whole genome shotgun (WGS) entry which is preliminary data.</text>
</comment>
<dbReference type="FunFam" id="3.20.20.80:FF:000121">
    <property type="entry name" value="Beta-galactosidase"/>
    <property type="match status" value="1"/>
</dbReference>
<dbReference type="InterPro" id="IPR004199">
    <property type="entry name" value="B-gal_small/dom_5"/>
</dbReference>
<evidence type="ECO:0000256" key="6">
    <source>
        <dbReference type="ARBA" id="ARBA00023295"/>
    </source>
</evidence>
<reference evidence="10 11" key="1">
    <citation type="journal article" date="2015" name="Microbiome">
        <title>Genomic resolution of linkages in carbon, nitrogen, and sulfur cycling among widespread estuary sediment bacteria.</title>
        <authorList>
            <person name="Baker B.J."/>
            <person name="Lazar C.S."/>
            <person name="Teske A.P."/>
            <person name="Dick G.J."/>
        </authorList>
    </citation>
    <scope>NUCLEOTIDE SEQUENCE [LARGE SCALE GENOMIC DNA]</scope>
    <source>
        <strain evidence="10">DG_54_3</strain>
    </source>
</reference>
<protein>
    <recommendedName>
        <fullName evidence="4 8">Beta-galactosidase</fullName>
        <ecNumber evidence="3 8">3.2.1.23</ecNumber>
    </recommendedName>
    <alternativeName>
        <fullName evidence="7 8">Lactase</fullName>
    </alternativeName>
</protein>
<evidence type="ECO:0000256" key="8">
    <source>
        <dbReference type="RuleBase" id="RU361154"/>
    </source>
</evidence>
<sequence length="1038" mass="119323">MKLKGEIRDWENPAVFGRNKEPAHCTYIPYADIETALTGDPAQSPFYQSLNGTWKFNWVRKPAERPVDFYKDDYDVSQWDDIVVPGNWELQGYGIPIYTNSDYPFPANPPHIPHDYNPVGSYRRGFTIPESWEDRLVFLHFRGVKSAMYVWVNGKKVGYSQGSKTPAEFNITEYLRQGENTLAVEVYRWSDGAYLEDQDYWKISGIERDVFLFSTPQVKIRDFFVLGNLDDNYKDGDLKVAVGVKNNLPEALSKYQVQVQLFDADNKPVIEPPLAKEVTLEQFGEKEIHFEQSVKKPEKWTAETPNLYSMMLSLSDDAGKIIEVVGCKIGFRKVEIKGGQLLVNGVPILIKGVNSHDHDPVTGRYVSEELMIKDIQLMKKFNINAVRTSHYPKHPRWYELCDQFGLYIVDEANIESHGIGYDPDKTLGNNPEWKAAHLDRTMRMVERDKNHPSIIIWSLGNEAGDGVNFEATSAWIKRRDPSRPVQYERAGTRPHTDIVCPMYRTIHDLQQYIEKGLDGRPLIMCEYAHAMGNSVGNLQDYWDFFDQHPELQGGFIWDWVDQGLLKKTEEGEEFWAYGGDFGPPGTPSDLNFCINGLVLPDRKVHPHIWEVKKVYQYIKVKPIDLKAGKIEIQNRHDFTNLKKFGVSWVVMADDEEINRGRLPGMDIKPHDSKAITLPMPEIHPEPGVEYFLKISFETDEEKPLIPKGYEVAWEQFKLPFYRVVDKVDLSKLEKLVLEETEKLAQIKGKDFAVTVNKRTGEITSIVYKGTELIRTGPVPNFWRAPTDNDFGSGMPERLAVWRDAGEKRKVDRVRVKQVSNQEIQVDVDFFLPTVNSKYYTKYKVLGSGDIIITNKFMPGEKNLPEIPRVGMTMSLPVEFENISWYGRGPHENYWDRKTGAPVSVYSGKVMDQYHPYIRPQENGNKCDVRWIALTNDKGLGLLAVGRPLLSISAQHFLNQDFDPGPVKQQRHTYHLRKRDLVTLNLDYKQMGVGGDTSWGDRARPHPEYTLYAQEYSYSFRLRPFSSKDGKSMALSKHP</sequence>
<comment type="similarity">
    <text evidence="2 8">Belongs to the glycosyl hydrolase 2 family.</text>
</comment>
<dbReference type="InterPro" id="IPR014718">
    <property type="entry name" value="GH-type_carb-bd"/>
</dbReference>
<dbReference type="InterPro" id="IPR006104">
    <property type="entry name" value="Glyco_hydro_2_N"/>
</dbReference>
<dbReference type="EC" id="3.2.1.23" evidence="3 8"/>
<dbReference type="InterPro" id="IPR032312">
    <property type="entry name" value="LacZ_4"/>
</dbReference>
<evidence type="ECO:0000256" key="3">
    <source>
        <dbReference type="ARBA" id="ARBA00012756"/>
    </source>
</evidence>
<dbReference type="InterPro" id="IPR006103">
    <property type="entry name" value="Glyco_hydro_2_cat"/>
</dbReference>
<dbReference type="GO" id="GO:0009341">
    <property type="term" value="C:beta-galactosidase complex"/>
    <property type="evidence" value="ECO:0007669"/>
    <property type="project" value="InterPro"/>
</dbReference>
<dbReference type="SUPFAM" id="SSF49785">
    <property type="entry name" value="Galactose-binding domain-like"/>
    <property type="match status" value="1"/>
</dbReference>
<dbReference type="InterPro" id="IPR017853">
    <property type="entry name" value="GH"/>
</dbReference>
<dbReference type="PROSITE" id="PS00608">
    <property type="entry name" value="GLYCOSYL_HYDROL_F2_2"/>
    <property type="match status" value="1"/>
</dbReference>
<name>A0A0S7Y1W4_UNCSA</name>
<dbReference type="Gene3D" id="2.60.40.10">
    <property type="entry name" value="Immunoglobulins"/>
    <property type="match status" value="2"/>
</dbReference>
<dbReference type="InterPro" id="IPR006101">
    <property type="entry name" value="Glyco_hydro_2"/>
</dbReference>
<dbReference type="InterPro" id="IPR023232">
    <property type="entry name" value="Glyco_hydro_2_AS"/>
</dbReference>
<evidence type="ECO:0000256" key="7">
    <source>
        <dbReference type="ARBA" id="ARBA00032230"/>
    </source>
</evidence>